<dbReference type="PROSITE" id="PS51201">
    <property type="entry name" value="RCK_N"/>
    <property type="match status" value="2"/>
</dbReference>
<dbReference type="PATRIC" id="fig|47884.3.peg.2875"/>
<keyword evidence="3" id="KW-0633">Potassium transport</keyword>
<evidence type="ECO:0000313" key="13">
    <source>
        <dbReference type="Proteomes" id="UP000183155"/>
    </source>
</evidence>
<sequence>MKIIILGAGQVGGSLAEHLASEANDITVVDTDGDRLRDLGDRLDIRTIQGRASLPNVLRQAGADDADMLVAVTNSDETNMVACQVAYTLFHTPTKIARVRESAYLTRGEELFDNDAIPVDVLISPEQVVTNYIKRLIEHPGALQVIDFAGGKAQLVAVKAYYGGPLIGQQLRQLREHMPNVDTRVAAIFRRDRPITPRGDTVIEADDEVFFIAAKDNIRAVMSEMRRLDESYKRIVIAGGGQIGERLAEAIESRYQVKIIEMSPARCRYLSDTLDSTVVLQGSASDRDLMLEENIADADLFLALTNDDEANIMSSLLAKRLGAKKVMTIINNPAYVDLIQGGEIDIAISPQLATIGTLLAHVRRGDIVSVHSLRRGAAEAIEAIAHGDSKSSKVIGRSIGAIHLPPGTTIGAIIRDEEVLIAHDATVINAGDHVILFLVDKKHIRDVEKLFHVGLSFF</sequence>
<dbReference type="FunFam" id="3.30.70.1450:FF:000001">
    <property type="entry name" value="Trk system potassium transporter TrkA"/>
    <property type="match status" value="1"/>
</dbReference>
<protein>
    <recommendedName>
        <fullName evidence="1">Trk system potassium uptake protein TrkA</fullName>
    </recommendedName>
</protein>
<dbReference type="SUPFAM" id="SSF51735">
    <property type="entry name" value="NAD(P)-binding Rossmann-fold domains"/>
    <property type="match status" value="2"/>
</dbReference>
<dbReference type="PANTHER" id="PTHR43833">
    <property type="entry name" value="POTASSIUM CHANNEL PROTEIN 2-RELATED-RELATED"/>
    <property type="match status" value="1"/>
</dbReference>
<dbReference type="Pfam" id="PF02080">
    <property type="entry name" value="TrkA_C"/>
    <property type="match status" value="2"/>
</dbReference>
<dbReference type="PROSITE" id="PS51202">
    <property type="entry name" value="RCK_C"/>
    <property type="match status" value="2"/>
</dbReference>
<dbReference type="PANTHER" id="PTHR43833:SF5">
    <property type="entry name" value="TRK SYSTEM POTASSIUM UPTAKE PROTEIN TRKA"/>
    <property type="match status" value="1"/>
</dbReference>
<feature type="domain" description="RCK N-terminal" evidence="8">
    <location>
        <begin position="1"/>
        <end position="118"/>
    </location>
</feature>
<reference evidence="11 13" key="2">
    <citation type="submission" date="2016-10" db="EMBL/GenBank/DDBJ databases">
        <authorList>
            <person name="Varghese N."/>
            <person name="Submissions S."/>
        </authorList>
    </citation>
    <scope>NUCLEOTIDE SEQUENCE [LARGE SCALE GENOMIC DNA]</scope>
    <source>
        <strain evidence="11 13">BS3652</strain>
    </source>
</reference>
<keyword evidence="5" id="KW-0630">Potassium</keyword>
<dbReference type="InterPro" id="IPR036291">
    <property type="entry name" value="NAD(P)-bd_dom_sf"/>
</dbReference>
<accession>A0A0J6GR98</accession>
<gene>
    <name evidence="10" type="primary">trkA</name>
    <name evidence="11" type="ORF">SAMN04490203_0101</name>
    <name evidence="10" type="ORF">TU78_12150</name>
</gene>
<evidence type="ECO:0000256" key="7">
    <source>
        <dbReference type="ARBA" id="ARBA00023065"/>
    </source>
</evidence>
<evidence type="ECO:0000259" key="9">
    <source>
        <dbReference type="PROSITE" id="PS51202"/>
    </source>
</evidence>
<dbReference type="Gene3D" id="3.30.70.1450">
    <property type="entry name" value="Regulator of K+ conductance, C-terminal domain"/>
    <property type="match status" value="2"/>
</dbReference>
<dbReference type="Gene3D" id="3.40.50.720">
    <property type="entry name" value="NAD(P)-binding Rossmann-like Domain"/>
    <property type="match status" value="2"/>
</dbReference>
<evidence type="ECO:0000256" key="2">
    <source>
        <dbReference type="ARBA" id="ARBA00022448"/>
    </source>
</evidence>
<dbReference type="Pfam" id="PF02254">
    <property type="entry name" value="TrkA_N"/>
    <property type="match status" value="2"/>
</dbReference>
<keyword evidence="7" id="KW-0406">Ion transport</keyword>
<keyword evidence="6" id="KW-0520">NAD</keyword>
<evidence type="ECO:0000256" key="5">
    <source>
        <dbReference type="ARBA" id="ARBA00022958"/>
    </source>
</evidence>
<dbReference type="AlphaFoldDB" id="A0A0J6GR98"/>
<dbReference type="EMBL" id="JYLA01000004">
    <property type="protein sequence ID" value="KMM84948.1"/>
    <property type="molecule type" value="Genomic_DNA"/>
</dbReference>
<dbReference type="NCBIfam" id="NF007030">
    <property type="entry name" value="PRK09496.1-1"/>
    <property type="match status" value="1"/>
</dbReference>
<keyword evidence="4" id="KW-0677">Repeat</keyword>
<evidence type="ECO:0000256" key="3">
    <source>
        <dbReference type="ARBA" id="ARBA00022538"/>
    </source>
</evidence>
<organism evidence="10 12">
    <name type="scientific">Pseudomonas taetrolens</name>
    <dbReference type="NCBI Taxonomy" id="47884"/>
    <lineage>
        <taxon>Bacteria</taxon>
        <taxon>Pseudomonadati</taxon>
        <taxon>Pseudomonadota</taxon>
        <taxon>Gammaproteobacteria</taxon>
        <taxon>Pseudomonadales</taxon>
        <taxon>Pseudomonadaceae</taxon>
        <taxon>Pseudomonas</taxon>
    </lineage>
</organism>
<dbReference type="PRINTS" id="PR00335">
    <property type="entry name" value="KUPTAKETRKA"/>
</dbReference>
<evidence type="ECO:0000313" key="12">
    <source>
        <dbReference type="Proteomes" id="UP000036395"/>
    </source>
</evidence>
<proteinExistence type="predicted"/>
<dbReference type="OrthoDB" id="9775180at2"/>
<dbReference type="SUPFAM" id="SSF116726">
    <property type="entry name" value="TrkA C-terminal domain-like"/>
    <property type="match status" value="2"/>
</dbReference>
<evidence type="ECO:0000259" key="8">
    <source>
        <dbReference type="PROSITE" id="PS51201"/>
    </source>
</evidence>
<dbReference type="Proteomes" id="UP000036395">
    <property type="component" value="Unassembled WGS sequence"/>
</dbReference>
<keyword evidence="13" id="KW-1185">Reference proteome</keyword>
<dbReference type="NCBIfam" id="NF007039">
    <property type="entry name" value="PRK09496.3-2"/>
    <property type="match status" value="1"/>
</dbReference>
<evidence type="ECO:0000256" key="4">
    <source>
        <dbReference type="ARBA" id="ARBA00022737"/>
    </source>
</evidence>
<dbReference type="InterPro" id="IPR036721">
    <property type="entry name" value="RCK_C_sf"/>
</dbReference>
<dbReference type="InterPro" id="IPR006037">
    <property type="entry name" value="RCK_C"/>
</dbReference>
<evidence type="ECO:0000256" key="1">
    <source>
        <dbReference type="ARBA" id="ARBA00017378"/>
    </source>
</evidence>
<dbReference type="InterPro" id="IPR050721">
    <property type="entry name" value="Trk_Ktr_HKT_K-transport"/>
</dbReference>
<name>A0A0J6GR98_PSETA</name>
<evidence type="ECO:0000313" key="10">
    <source>
        <dbReference type="EMBL" id="KMM84948.1"/>
    </source>
</evidence>
<feature type="domain" description="RCK N-terminal" evidence="8">
    <location>
        <begin position="232"/>
        <end position="348"/>
    </location>
</feature>
<reference evidence="10 12" key="1">
    <citation type="submission" date="2015-02" db="EMBL/GenBank/DDBJ databases">
        <title>Pseudomonas helleri sp. nov. and Pseudomonas weihenstephanensis sp. nov., isolated from raw cows milk.</title>
        <authorList>
            <person name="von Neubeck M."/>
            <person name="Huptas C."/>
            <person name="Wenning M."/>
            <person name="Scherer S."/>
        </authorList>
    </citation>
    <scope>NUCLEOTIDE SEQUENCE [LARGE SCALE GENOMIC DNA]</scope>
    <source>
        <strain evidence="10 12">DSM 21104</strain>
    </source>
</reference>
<dbReference type="NCBIfam" id="NF007031">
    <property type="entry name" value="PRK09496.1-2"/>
    <property type="match status" value="1"/>
</dbReference>
<dbReference type="RefSeq" id="WP_048381503.1">
    <property type="nucleotide sequence ID" value="NZ_CAXAOF010000010.1"/>
</dbReference>
<comment type="caution">
    <text evidence="10">The sequence shown here is derived from an EMBL/GenBank/DDBJ whole genome shotgun (WGS) entry which is preliminary data.</text>
</comment>
<dbReference type="GO" id="GO:0005886">
    <property type="term" value="C:plasma membrane"/>
    <property type="evidence" value="ECO:0007669"/>
    <property type="project" value="InterPro"/>
</dbReference>
<dbReference type="Proteomes" id="UP000183155">
    <property type="component" value="Unassembled WGS sequence"/>
</dbReference>
<evidence type="ECO:0000256" key="6">
    <source>
        <dbReference type="ARBA" id="ARBA00023027"/>
    </source>
</evidence>
<dbReference type="InterPro" id="IPR003148">
    <property type="entry name" value="RCK_N"/>
</dbReference>
<dbReference type="FunFam" id="3.40.50.720:FF:000027">
    <property type="entry name" value="Trk system potassium transporter TrkA"/>
    <property type="match status" value="1"/>
</dbReference>
<dbReference type="EMBL" id="FNRS01000001">
    <property type="protein sequence ID" value="SEB41831.1"/>
    <property type="molecule type" value="Genomic_DNA"/>
</dbReference>
<dbReference type="NCBIfam" id="NF007032">
    <property type="entry name" value="PRK09496.1-4"/>
    <property type="match status" value="1"/>
</dbReference>
<evidence type="ECO:0000313" key="11">
    <source>
        <dbReference type="EMBL" id="SEB41831.1"/>
    </source>
</evidence>
<keyword evidence="2" id="KW-0813">Transport</keyword>
<dbReference type="STRING" id="47884.SAMN04490203_0101"/>
<dbReference type="FunFam" id="3.40.50.720:FF:000042">
    <property type="entry name" value="Trk system potassium transporter TrkA"/>
    <property type="match status" value="1"/>
</dbReference>
<feature type="domain" description="RCK C-terminal" evidence="9">
    <location>
        <begin position="143"/>
        <end position="227"/>
    </location>
</feature>
<dbReference type="GO" id="GO:0015079">
    <property type="term" value="F:potassium ion transmembrane transporter activity"/>
    <property type="evidence" value="ECO:0007669"/>
    <property type="project" value="InterPro"/>
</dbReference>
<dbReference type="InterPro" id="IPR006036">
    <property type="entry name" value="K_uptake_TrkA"/>
</dbReference>
<feature type="domain" description="RCK C-terminal" evidence="9">
    <location>
        <begin position="368"/>
        <end position="453"/>
    </location>
</feature>